<feature type="region of interest" description="Disordered" evidence="1">
    <location>
        <begin position="204"/>
        <end position="310"/>
    </location>
</feature>
<evidence type="ECO:0000313" key="2">
    <source>
        <dbReference type="EMBL" id="RAK26550.1"/>
    </source>
</evidence>
<gene>
    <name evidence="2" type="ORF">B0I29_127140</name>
</gene>
<proteinExistence type="predicted"/>
<protein>
    <submittedName>
        <fullName evidence="2">Uncharacterized protein</fullName>
    </submittedName>
</protein>
<feature type="compositionally biased region" description="Polar residues" evidence="1">
    <location>
        <begin position="267"/>
        <end position="283"/>
    </location>
</feature>
<feature type="region of interest" description="Disordered" evidence="1">
    <location>
        <begin position="137"/>
        <end position="188"/>
    </location>
</feature>
<evidence type="ECO:0000256" key="1">
    <source>
        <dbReference type="SAM" id="MobiDB-lite"/>
    </source>
</evidence>
<keyword evidence="3" id="KW-1185">Reference proteome</keyword>
<organism evidence="2 3">
    <name type="scientific">Actinoplanes lutulentus</name>
    <dbReference type="NCBI Taxonomy" id="1287878"/>
    <lineage>
        <taxon>Bacteria</taxon>
        <taxon>Bacillati</taxon>
        <taxon>Actinomycetota</taxon>
        <taxon>Actinomycetes</taxon>
        <taxon>Micromonosporales</taxon>
        <taxon>Micromonosporaceae</taxon>
        <taxon>Actinoplanes</taxon>
    </lineage>
</organism>
<comment type="caution">
    <text evidence="2">The sequence shown here is derived from an EMBL/GenBank/DDBJ whole genome shotgun (WGS) entry which is preliminary data.</text>
</comment>
<reference evidence="2 3" key="1">
    <citation type="submission" date="2018-06" db="EMBL/GenBank/DDBJ databases">
        <title>Genomic Encyclopedia of Type Strains, Phase III (KMG-III): the genomes of soil and plant-associated and newly described type strains.</title>
        <authorList>
            <person name="Whitman W."/>
        </authorList>
    </citation>
    <scope>NUCLEOTIDE SEQUENCE [LARGE SCALE GENOMIC DNA]</scope>
    <source>
        <strain evidence="2 3">CGMCC 4.7090</strain>
    </source>
</reference>
<sequence length="310" mass="32155">MTATVSRVARLLFVIGMAIAAYFAVSLLDHAARADEGVLDRPLASVEELVTPQAIPAKAQKAIAAKPKLHKAEPVRKQVTKVTKVAKAAKRAAPAPQAVTKPLKEVTKPLKKATKPLKKVARAADPGTLVRRVLTAAKNPPTTAVPDLPSADTLPSVPATKPGKTTKAQPHKTTKAQPVEKAATQPAAHDPLATARLVTPPEADLHPVSVTTTPPALYGPSTPRAETRQHHPAPTLAPAPGTPWHNPITPSHPGEQSAGAAHLRDAGSTTAAPMGTVPSSWWPDTQAGATPLPENATASGRPVRHSGPPS</sequence>
<dbReference type="RefSeq" id="WP_111654662.1">
    <property type="nucleotide sequence ID" value="NZ_JACHWI010000006.1"/>
</dbReference>
<dbReference type="EMBL" id="QLMJ01000027">
    <property type="protein sequence ID" value="RAK26550.1"/>
    <property type="molecule type" value="Genomic_DNA"/>
</dbReference>
<accession>A0A327YYG7</accession>
<dbReference type="AlphaFoldDB" id="A0A327YYG7"/>
<dbReference type="Proteomes" id="UP000249341">
    <property type="component" value="Unassembled WGS sequence"/>
</dbReference>
<evidence type="ECO:0000313" key="3">
    <source>
        <dbReference type="Proteomes" id="UP000249341"/>
    </source>
</evidence>
<name>A0A327YYG7_9ACTN</name>